<sequence>VVMNPYYKEQSSTKIKNLIKNS</sequence>
<name>A0A382JEX6_9ZZZZ</name>
<evidence type="ECO:0000313" key="1">
    <source>
        <dbReference type="EMBL" id="SVC10288.1"/>
    </source>
</evidence>
<dbReference type="EMBL" id="UINC01073703">
    <property type="protein sequence ID" value="SVC10288.1"/>
    <property type="molecule type" value="Genomic_DNA"/>
</dbReference>
<accession>A0A382JEX6</accession>
<proteinExistence type="predicted"/>
<feature type="non-terminal residue" evidence="1">
    <location>
        <position position="1"/>
    </location>
</feature>
<dbReference type="AlphaFoldDB" id="A0A382JEX6"/>
<reference evidence="1" key="1">
    <citation type="submission" date="2018-05" db="EMBL/GenBank/DDBJ databases">
        <authorList>
            <person name="Lanie J.A."/>
            <person name="Ng W.-L."/>
            <person name="Kazmierczak K.M."/>
            <person name="Andrzejewski T.M."/>
            <person name="Davidsen T.M."/>
            <person name="Wayne K.J."/>
            <person name="Tettelin H."/>
            <person name="Glass J.I."/>
            <person name="Rusch D."/>
            <person name="Podicherti R."/>
            <person name="Tsui H.-C.T."/>
            <person name="Winkler M.E."/>
        </authorList>
    </citation>
    <scope>NUCLEOTIDE SEQUENCE</scope>
</reference>
<protein>
    <submittedName>
        <fullName evidence="1">Uncharacterized protein</fullName>
    </submittedName>
</protein>
<organism evidence="1">
    <name type="scientific">marine metagenome</name>
    <dbReference type="NCBI Taxonomy" id="408172"/>
    <lineage>
        <taxon>unclassified sequences</taxon>
        <taxon>metagenomes</taxon>
        <taxon>ecological metagenomes</taxon>
    </lineage>
</organism>
<gene>
    <name evidence="1" type="ORF">METZ01_LOCUS263142</name>
</gene>